<keyword evidence="2" id="KW-0472">Membrane</keyword>
<feature type="domain" description="Sulfotransferase" evidence="3">
    <location>
        <begin position="113"/>
        <end position="228"/>
    </location>
</feature>
<accession>A0AAV2HT77</accession>
<dbReference type="InterPro" id="IPR000863">
    <property type="entry name" value="Sulfotransferase_dom"/>
</dbReference>
<dbReference type="Pfam" id="PF00685">
    <property type="entry name" value="Sulfotransfer_1"/>
    <property type="match status" value="1"/>
</dbReference>
<dbReference type="Gene3D" id="3.40.50.300">
    <property type="entry name" value="P-loop containing nucleotide triphosphate hydrolases"/>
    <property type="match status" value="1"/>
</dbReference>
<reference evidence="4 5" key="1">
    <citation type="submission" date="2024-04" db="EMBL/GenBank/DDBJ databases">
        <authorList>
            <consortium name="Genoscope - CEA"/>
            <person name="William W."/>
        </authorList>
    </citation>
    <scope>NUCLEOTIDE SEQUENCE [LARGE SCALE GENOMIC DNA]</scope>
</reference>
<keyword evidence="2" id="KW-0812">Transmembrane</keyword>
<feature type="transmembrane region" description="Helical" evidence="2">
    <location>
        <begin position="12"/>
        <end position="31"/>
    </location>
</feature>
<dbReference type="EMBL" id="CAXITT010000221">
    <property type="protein sequence ID" value="CAL1536116.1"/>
    <property type="molecule type" value="Genomic_DNA"/>
</dbReference>
<proteinExistence type="inferred from homology"/>
<dbReference type="GO" id="GO:0008146">
    <property type="term" value="F:sulfotransferase activity"/>
    <property type="evidence" value="ECO:0007669"/>
    <property type="project" value="InterPro"/>
</dbReference>
<evidence type="ECO:0000256" key="1">
    <source>
        <dbReference type="ARBA" id="ARBA00010236"/>
    </source>
</evidence>
<comment type="similarity">
    <text evidence="1">Belongs to the WSCD family.</text>
</comment>
<evidence type="ECO:0000256" key="2">
    <source>
        <dbReference type="SAM" id="Phobius"/>
    </source>
</evidence>
<dbReference type="PANTHER" id="PTHR45964">
    <property type="entry name" value="WSCD FAMILY MEMBER CG9164"/>
    <property type="match status" value="1"/>
</dbReference>
<dbReference type="InterPro" id="IPR027417">
    <property type="entry name" value="P-loop_NTPase"/>
</dbReference>
<dbReference type="PANTHER" id="PTHR45964:SF5">
    <property type="entry name" value="WSCD FAMILY MEMBER CG9164"/>
    <property type="match status" value="1"/>
</dbReference>
<dbReference type="InterPro" id="IPR051589">
    <property type="entry name" value="Sialate-O-sulfotransferase"/>
</dbReference>
<sequence>MTRNQLVFKTTVTVLVVAVFCFLPVVLFWKFSCRDSPLSKKPAGKMGPCGPLAFTRLRLPVTGLASFPGSGNTLLRSLIQESTGILTGSEYLDQELATSGFHGEGATVHHNGSHVILIKTHGSDAGTRERYDRLILLVRHPKGAILSDFNRVYGGGHLGRATGDQFKYWPEFFQLHLTAWGSFHRDWLTFNKSTLVVFYDDLISDPVVHLRKALNFLRVNVSESRLACAIDQSLRYRRSRSRRQTQLYSPADQQKLDGVYKNITQEISQRFCFSGSL</sequence>
<comment type="caution">
    <text evidence="4">The sequence shown here is derived from an EMBL/GenBank/DDBJ whole genome shotgun (WGS) entry which is preliminary data.</text>
</comment>
<organism evidence="4 5">
    <name type="scientific">Lymnaea stagnalis</name>
    <name type="common">Great pond snail</name>
    <name type="synonym">Helix stagnalis</name>
    <dbReference type="NCBI Taxonomy" id="6523"/>
    <lineage>
        <taxon>Eukaryota</taxon>
        <taxon>Metazoa</taxon>
        <taxon>Spiralia</taxon>
        <taxon>Lophotrochozoa</taxon>
        <taxon>Mollusca</taxon>
        <taxon>Gastropoda</taxon>
        <taxon>Heterobranchia</taxon>
        <taxon>Euthyneura</taxon>
        <taxon>Panpulmonata</taxon>
        <taxon>Hygrophila</taxon>
        <taxon>Lymnaeoidea</taxon>
        <taxon>Lymnaeidae</taxon>
        <taxon>Lymnaea</taxon>
    </lineage>
</organism>
<keyword evidence="2" id="KW-1133">Transmembrane helix</keyword>
<name>A0AAV2HT77_LYMST</name>
<dbReference type="AlphaFoldDB" id="A0AAV2HT77"/>
<protein>
    <recommendedName>
        <fullName evidence="3">Sulfotransferase domain-containing protein</fullName>
    </recommendedName>
</protein>
<dbReference type="Proteomes" id="UP001497497">
    <property type="component" value="Unassembled WGS sequence"/>
</dbReference>
<evidence type="ECO:0000259" key="3">
    <source>
        <dbReference type="Pfam" id="PF00685"/>
    </source>
</evidence>
<evidence type="ECO:0000313" key="5">
    <source>
        <dbReference type="Proteomes" id="UP001497497"/>
    </source>
</evidence>
<dbReference type="SUPFAM" id="SSF52540">
    <property type="entry name" value="P-loop containing nucleoside triphosphate hydrolases"/>
    <property type="match status" value="1"/>
</dbReference>
<evidence type="ECO:0000313" key="4">
    <source>
        <dbReference type="EMBL" id="CAL1536116.1"/>
    </source>
</evidence>
<keyword evidence="5" id="KW-1185">Reference proteome</keyword>
<gene>
    <name evidence="4" type="ORF">GSLYS_00010029001</name>
</gene>